<feature type="active site" description="Glycyl thioester intermediate" evidence="2">
    <location>
        <position position="217"/>
    </location>
</feature>
<evidence type="ECO:0000313" key="5">
    <source>
        <dbReference type="EMBL" id="OLP93186.1"/>
    </source>
</evidence>
<evidence type="ECO:0000256" key="1">
    <source>
        <dbReference type="ARBA" id="ARBA00022786"/>
    </source>
</evidence>
<dbReference type="Pfam" id="PF21473">
    <property type="entry name" value="OB_Ssb-like"/>
    <property type="match status" value="1"/>
</dbReference>
<comment type="caution">
    <text evidence="5">The sequence shown here is derived from an EMBL/GenBank/DDBJ whole genome shotgun (WGS) entry which is preliminary data.</text>
</comment>
<dbReference type="Proteomes" id="UP000186817">
    <property type="component" value="Unassembled WGS sequence"/>
</dbReference>
<gene>
    <name evidence="5" type="ORF">AK812_SmicGene24952</name>
</gene>
<dbReference type="Pfam" id="PF00632">
    <property type="entry name" value="HECT"/>
    <property type="match status" value="1"/>
</dbReference>
<dbReference type="PANTHER" id="PTHR31472:SF5">
    <property type="entry name" value="OS05G0244600 PROTEIN"/>
    <property type="match status" value="1"/>
</dbReference>
<dbReference type="OrthoDB" id="434890at2759"/>
<feature type="domain" description="HECT" evidence="4">
    <location>
        <begin position="178"/>
        <end position="236"/>
    </location>
</feature>
<dbReference type="AlphaFoldDB" id="A0A1Q9DD85"/>
<accession>A0A1Q9DD85</accession>
<protein>
    <recommendedName>
        <fullName evidence="4">HECT domain-containing protein</fullName>
    </recommendedName>
</protein>
<feature type="region of interest" description="Disordered" evidence="3">
    <location>
        <begin position="1"/>
        <end position="29"/>
    </location>
</feature>
<keyword evidence="6" id="KW-1185">Reference proteome</keyword>
<name>A0A1Q9DD85_SYMMI</name>
<dbReference type="SUPFAM" id="SSF50249">
    <property type="entry name" value="Nucleic acid-binding proteins"/>
    <property type="match status" value="1"/>
</dbReference>
<dbReference type="InterPro" id="IPR000569">
    <property type="entry name" value="HECT_dom"/>
</dbReference>
<feature type="compositionally biased region" description="Low complexity" evidence="3">
    <location>
        <begin position="8"/>
        <end position="18"/>
    </location>
</feature>
<dbReference type="EMBL" id="LSRX01000592">
    <property type="protein sequence ID" value="OLP93186.1"/>
    <property type="molecule type" value="Genomic_DNA"/>
</dbReference>
<dbReference type="GO" id="GO:0004842">
    <property type="term" value="F:ubiquitin-protein transferase activity"/>
    <property type="evidence" value="ECO:0007669"/>
    <property type="project" value="InterPro"/>
</dbReference>
<dbReference type="SUPFAM" id="SSF56204">
    <property type="entry name" value="Hect, E3 ligase catalytic domain"/>
    <property type="match status" value="1"/>
</dbReference>
<evidence type="ECO:0000256" key="3">
    <source>
        <dbReference type="SAM" id="MobiDB-lite"/>
    </source>
</evidence>
<dbReference type="InterPro" id="IPR048970">
    <property type="entry name" value="OB_Ssb-like"/>
</dbReference>
<dbReference type="PANTHER" id="PTHR31472">
    <property type="entry name" value="OS05G0244600 PROTEIN"/>
    <property type="match status" value="1"/>
</dbReference>
<sequence>MTDDINQAMHAATAATCADPLPEPEDGVRTVAGPEMEVDSDETMEEDPDATPDQAEINERRPVMVNDNAFIVDPRRAHARPKPKANVLQNQEVRLRNRVKAQDVNSEFNNDETSRKAVHEVLQDVGEWRRYSDQQADAGLVISWFWEIVEDSMAALRSPAAAFASLGIVPCVAVDVIMPPGGFAALKPRFGVARNIFRGLGRAPPTRSLDLRRAHTCINQIVLHRYSSKEKLRCKLSKVQPRNGTCQDEGDTNQQKGGQSVALFTSHRGRGESAEVELEKAVMEGFNCMLKCTKAAEQVEGTEGVWEAICGDDTGVCTISFRNKEVADVCKVGASIRMQNTSVRMVKGYIRVVVDKWAAFKPADEALEFEAKTANDVSGVEYELVES</sequence>
<evidence type="ECO:0000259" key="4">
    <source>
        <dbReference type="PROSITE" id="PS50237"/>
    </source>
</evidence>
<evidence type="ECO:0000256" key="2">
    <source>
        <dbReference type="PROSITE-ProRule" id="PRU00104"/>
    </source>
</evidence>
<dbReference type="Gene3D" id="3.30.2410.10">
    <property type="entry name" value="Hect, E3 ligase catalytic domain"/>
    <property type="match status" value="1"/>
</dbReference>
<dbReference type="InterPro" id="IPR035983">
    <property type="entry name" value="Hect_E3_ubiquitin_ligase"/>
</dbReference>
<dbReference type="PROSITE" id="PS50237">
    <property type="entry name" value="HECT"/>
    <property type="match status" value="1"/>
</dbReference>
<evidence type="ECO:0000313" key="6">
    <source>
        <dbReference type="Proteomes" id="UP000186817"/>
    </source>
</evidence>
<dbReference type="Gene3D" id="2.40.50.140">
    <property type="entry name" value="Nucleic acid-binding proteins"/>
    <property type="match status" value="1"/>
</dbReference>
<proteinExistence type="predicted"/>
<organism evidence="5 6">
    <name type="scientific">Symbiodinium microadriaticum</name>
    <name type="common">Dinoflagellate</name>
    <name type="synonym">Zooxanthella microadriatica</name>
    <dbReference type="NCBI Taxonomy" id="2951"/>
    <lineage>
        <taxon>Eukaryota</taxon>
        <taxon>Sar</taxon>
        <taxon>Alveolata</taxon>
        <taxon>Dinophyceae</taxon>
        <taxon>Suessiales</taxon>
        <taxon>Symbiodiniaceae</taxon>
        <taxon>Symbiodinium</taxon>
    </lineage>
</organism>
<keyword evidence="1 2" id="KW-0833">Ubl conjugation pathway</keyword>
<reference evidence="5 6" key="1">
    <citation type="submission" date="2016-02" db="EMBL/GenBank/DDBJ databases">
        <title>Genome analysis of coral dinoflagellate symbionts highlights evolutionary adaptations to a symbiotic lifestyle.</title>
        <authorList>
            <person name="Aranda M."/>
            <person name="Li Y."/>
            <person name="Liew Y.J."/>
            <person name="Baumgarten S."/>
            <person name="Simakov O."/>
            <person name="Wilson M."/>
            <person name="Piel J."/>
            <person name="Ashoor H."/>
            <person name="Bougouffa S."/>
            <person name="Bajic V.B."/>
            <person name="Ryu T."/>
            <person name="Ravasi T."/>
            <person name="Bayer T."/>
            <person name="Micklem G."/>
            <person name="Kim H."/>
            <person name="Bhak J."/>
            <person name="Lajeunesse T.C."/>
            <person name="Voolstra C.R."/>
        </authorList>
    </citation>
    <scope>NUCLEOTIDE SEQUENCE [LARGE SCALE GENOMIC DNA]</scope>
    <source>
        <strain evidence="5 6">CCMP2467</strain>
    </source>
</reference>
<dbReference type="InterPro" id="IPR012340">
    <property type="entry name" value="NA-bd_OB-fold"/>
</dbReference>